<gene>
    <name evidence="3" type="ORF">B0I35DRAFT_363818</name>
</gene>
<sequence length="603" mass="65608">MYGVPPGPSQVRGLIARRRSHLRVCAKILARWFSTLFFIAIVYAILIGYSSKKVLSKADKRIFNALVTGALIALALITQSHLTKDVRDLRWWILNRRPRSRHKVESILRAHSISQVIRLACKSRRLSIHIAVLSWVILFIGSQVGYASIVLCYSIEKSQSHALLRPGNVTIPNLTTVDTERVTNRTTSSVRAMRFVANSYGSISLAFDQEDYGQVPAPGTLWFSDDPLVFCNDTLCSYAFLETNAETLNNSRAIPVVVATNRTVSAVARCHSHPVIQGGNGTEPNFTIRANGEDVVLALPQQAGLDQSTFMTKVANATSTCEDGSSVVSVLETSPTAPWYYNCTVSLTPVTNAHNPAHELGKDLSCFATAAIALQGYSSTSDRIGPIQSVIYPSASVYGIPLNGSAADMGVLISRFTIGVISVAAIANSNLVVEGEAPWIGDVLNVTSWATIHLIFGLSAGLQILLAITAKWLADKVVVPHGAIDEAKIFKPMLTHRNPMAEVLDRPSSRKTGIQAVRWIYRCEYLGVGLYNVYMQECPSESQPLKVNRPRAAAPPTDPSSPDSSVVQKDGAEGARAKPHNQPGIPTTQNSRAWPTCQPRRGR</sequence>
<feature type="transmembrane region" description="Helical" evidence="2">
    <location>
        <begin position="62"/>
        <end position="82"/>
    </location>
</feature>
<feature type="transmembrane region" description="Helical" evidence="2">
    <location>
        <begin position="447"/>
        <end position="468"/>
    </location>
</feature>
<dbReference type="Proteomes" id="UP000813444">
    <property type="component" value="Unassembled WGS sequence"/>
</dbReference>
<dbReference type="AlphaFoldDB" id="A0A8K0S9J9"/>
<accession>A0A8K0S9J9</accession>
<name>A0A8K0S9J9_9HYPO</name>
<evidence type="ECO:0000313" key="3">
    <source>
        <dbReference type="EMBL" id="KAH7304062.1"/>
    </source>
</evidence>
<comment type="caution">
    <text evidence="3">The sequence shown here is derived from an EMBL/GenBank/DDBJ whole genome shotgun (WGS) entry which is preliminary data.</text>
</comment>
<keyword evidence="4" id="KW-1185">Reference proteome</keyword>
<evidence type="ECO:0000313" key="4">
    <source>
        <dbReference type="Proteomes" id="UP000813444"/>
    </source>
</evidence>
<dbReference type="OrthoDB" id="3596604at2759"/>
<feature type="transmembrane region" description="Helical" evidence="2">
    <location>
        <begin position="29"/>
        <end position="50"/>
    </location>
</feature>
<keyword evidence="2" id="KW-0812">Transmembrane</keyword>
<keyword evidence="2" id="KW-1133">Transmembrane helix</keyword>
<evidence type="ECO:0000256" key="2">
    <source>
        <dbReference type="SAM" id="Phobius"/>
    </source>
</evidence>
<reference evidence="3" key="1">
    <citation type="journal article" date="2021" name="Nat. Commun.">
        <title>Genetic determinants of endophytism in the Arabidopsis root mycobiome.</title>
        <authorList>
            <person name="Mesny F."/>
            <person name="Miyauchi S."/>
            <person name="Thiergart T."/>
            <person name="Pickel B."/>
            <person name="Atanasova L."/>
            <person name="Karlsson M."/>
            <person name="Huettel B."/>
            <person name="Barry K.W."/>
            <person name="Haridas S."/>
            <person name="Chen C."/>
            <person name="Bauer D."/>
            <person name="Andreopoulos W."/>
            <person name="Pangilinan J."/>
            <person name="LaButti K."/>
            <person name="Riley R."/>
            <person name="Lipzen A."/>
            <person name="Clum A."/>
            <person name="Drula E."/>
            <person name="Henrissat B."/>
            <person name="Kohler A."/>
            <person name="Grigoriev I.V."/>
            <person name="Martin F.M."/>
            <person name="Hacquard S."/>
        </authorList>
    </citation>
    <scope>NUCLEOTIDE SEQUENCE</scope>
    <source>
        <strain evidence="3">MPI-CAGE-CH-0235</strain>
    </source>
</reference>
<feature type="region of interest" description="Disordered" evidence="1">
    <location>
        <begin position="544"/>
        <end position="603"/>
    </location>
</feature>
<proteinExistence type="predicted"/>
<evidence type="ECO:0000256" key="1">
    <source>
        <dbReference type="SAM" id="MobiDB-lite"/>
    </source>
</evidence>
<organism evidence="3 4">
    <name type="scientific">Stachybotrys elegans</name>
    <dbReference type="NCBI Taxonomy" id="80388"/>
    <lineage>
        <taxon>Eukaryota</taxon>
        <taxon>Fungi</taxon>
        <taxon>Dikarya</taxon>
        <taxon>Ascomycota</taxon>
        <taxon>Pezizomycotina</taxon>
        <taxon>Sordariomycetes</taxon>
        <taxon>Hypocreomycetidae</taxon>
        <taxon>Hypocreales</taxon>
        <taxon>Stachybotryaceae</taxon>
        <taxon>Stachybotrys</taxon>
    </lineage>
</organism>
<feature type="transmembrane region" description="Helical" evidence="2">
    <location>
        <begin position="409"/>
        <end position="427"/>
    </location>
</feature>
<keyword evidence="2" id="KW-0472">Membrane</keyword>
<feature type="transmembrane region" description="Helical" evidence="2">
    <location>
        <begin position="132"/>
        <end position="155"/>
    </location>
</feature>
<feature type="compositionally biased region" description="Polar residues" evidence="1">
    <location>
        <begin position="584"/>
        <end position="593"/>
    </location>
</feature>
<protein>
    <submittedName>
        <fullName evidence="3">Uncharacterized protein</fullName>
    </submittedName>
</protein>
<feature type="compositionally biased region" description="Low complexity" evidence="1">
    <location>
        <begin position="550"/>
        <end position="565"/>
    </location>
</feature>
<dbReference type="EMBL" id="JAGPNK010000026">
    <property type="protein sequence ID" value="KAH7304062.1"/>
    <property type="molecule type" value="Genomic_DNA"/>
</dbReference>